<comment type="caution">
    <text evidence="1">The sequence shown here is derived from an EMBL/GenBank/DDBJ whole genome shotgun (WGS) entry which is preliminary data.</text>
</comment>
<organism evidence="1 2">
    <name type="scientific">Larkinella terrae</name>
    <dbReference type="NCBI Taxonomy" id="2025311"/>
    <lineage>
        <taxon>Bacteria</taxon>
        <taxon>Pseudomonadati</taxon>
        <taxon>Bacteroidota</taxon>
        <taxon>Cytophagia</taxon>
        <taxon>Cytophagales</taxon>
        <taxon>Spirosomataceae</taxon>
        <taxon>Larkinella</taxon>
    </lineage>
</organism>
<dbReference type="OrthoDB" id="6179211at2"/>
<dbReference type="RefSeq" id="WP_154176799.1">
    <property type="nucleotide sequence ID" value="NZ_WJXZ01000012.1"/>
</dbReference>
<proteinExistence type="predicted"/>
<gene>
    <name evidence="1" type="ORF">GJJ30_19190</name>
</gene>
<protein>
    <submittedName>
        <fullName evidence="1">Uncharacterized protein</fullName>
    </submittedName>
</protein>
<reference evidence="1 2" key="1">
    <citation type="journal article" date="2018" name="Antonie Van Leeuwenhoek">
        <title>Larkinella terrae sp. nov., isolated from soil on Jeju Island, South Korea.</title>
        <authorList>
            <person name="Ten L.N."/>
            <person name="Jeon J."/>
            <person name="Park S.J."/>
            <person name="Park S."/>
            <person name="Lee S.Y."/>
            <person name="Kim M.K."/>
            <person name="Jung H.Y."/>
        </authorList>
    </citation>
    <scope>NUCLEOTIDE SEQUENCE [LARGE SCALE GENOMIC DNA]</scope>
    <source>
        <strain evidence="1 2">KCTC 52001</strain>
    </source>
</reference>
<dbReference type="EMBL" id="WJXZ01000012">
    <property type="protein sequence ID" value="MRS63435.1"/>
    <property type="molecule type" value="Genomic_DNA"/>
</dbReference>
<dbReference type="AlphaFoldDB" id="A0A7K0ENQ7"/>
<evidence type="ECO:0000313" key="2">
    <source>
        <dbReference type="Proteomes" id="UP000441754"/>
    </source>
</evidence>
<keyword evidence="2" id="KW-1185">Reference proteome</keyword>
<accession>A0A7K0ENQ7</accession>
<name>A0A7K0ENQ7_9BACT</name>
<dbReference type="Proteomes" id="UP000441754">
    <property type="component" value="Unassembled WGS sequence"/>
</dbReference>
<evidence type="ECO:0000313" key="1">
    <source>
        <dbReference type="EMBL" id="MRS63435.1"/>
    </source>
</evidence>
<sequence>MKKYALLSLLALFLLTECKTGRNATGKTASVLTASVETENLLSCCDFGTKMPDGNPVWCEASSVLFDNGTVFVANDKDMPAGLSPVFTKPWKTLADTTVRPTPLLAETFRTTRKYEDFATNGDYVFLTTAFDRVKPGSTDWDSYNTILYWKKGQEANPQVLAPQPDAKNSVALREQLSKVLSQNRPAYPNGMPYFKVEGLAVMDSLLLLGIREEGEKYDRFDYRVRIVTVPFFVEKTANGERLALRNNWRVVADFDPSTVPDLPKPLALSSIEYDRNRKLFWLLTSIEINGQLDAYLWTATPDAVLNNRPFTVVRDAAGQPVHFNHKAEDLTFVDANHLLVIHDDDRTATKVGTKTRQPNQAAYTVLKIN</sequence>